<evidence type="ECO:0000313" key="2">
    <source>
        <dbReference type="EMBL" id="KAF7071906.1"/>
    </source>
</evidence>
<organism evidence="2">
    <name type="scientific">Triticum aestivum</name>
    <name type="common">Wheat</name>
    <dbReference type="NCBI Taxonomy" id="4565"/>
    <lineage>
        <taxon>Eukaryota</taxon>
        <taxon>Viridiplantae</taxon>
        <taxon>Streptophyta</taxon>
        <taxon>Embryophyta</taxon>
        <taxon>Tracheophyta</taxon>
        <taxon>Spermatophyta</taxon>
        <taxon>Magnoliopsida</taxon>
        <taxon>Liliopsida</taxon>
        <taxon>Poales</taxon>
        <taxon>Poaceae</taxon>
        <taxon>BOP clade</taxon>
        <taxon>Pooideae</taxon>
        <taxon>Triticodae</taxon>
        <taxon>Triticeae</taxon>
        <taxon>Triticinae</taxon>
        <taxon>Triticum</taxon>
    </lineage>
</organism>
<comment type="caution">
    <text evidence="2">The sequence shown here is derived from an EMBL/GenBank/DDBJ whole genome shotgun (WGS) entry which is preliminary data.</text>
</comment>
<accession>A0A9R1KZA5</accession>
<gene>
    <name evidence="2" type="ORF">CFC21_077132</name>
</gene>
<feature type="non-terminal residue" evidence="2">
    <location>
        <position position="94"/>
    </location>
</feature>
<reference evidence="2" key="1">
    <citation type="journal article" date="2017" name="Gigascience">
        <title>The first near-complete assembly of the hexaploid bread wheat genome, Triticum aestivum.</title>
        <authorList>
            <person name="Zimin A.V."/>
            <person name="Puiu D."/>
            <person name="Hall R."/>
            <person name="Kingan S."/>
            <person name="Clavijo B.J."/>
            <person name="Salzberg S.L."/>
        </authorList>
    </citation>
    <scope>NUCLEOTIDE SEQUENCE</scope>
    <source>
        <tissue evidence="2">Leaf</tissue>
    </source>
</reference>
<protein>
    <submittedName>
        <fullName evidence="2">Uncharacterized protein</fullName>
    </submittedName>
</protein>
<evidence type="ECO:0000256" key="1">
    <source>
        <dbReference type="SAM" id="MobiDB-lite"/>
    </source>
</evidence>
<feature type="compositionally biased region" description="Basic and acidic residues" evidence="1">
    <location>
        <begin position="78"/>
        <end position="94"/>
    </location>
</feature>
<proteinExistence type="predicted"/>
<name>A0A9R1KZA5_WHEAT</name>
<feature type="non-terminal residue" evidence="2">
    <location>
        <position position="1"/>
    </location>
</feature>
<feature type="region of interest" description="Disordered" evidence="1">
    <location>
        <begin position="28"/>
        <end position="70"/>
    </location>
</feature>
<dbReference type="EMBL" id="CM022225">
    <property type="protein sequence ID" value="KAF7071906.1"/>
    <property type="molecule type" value="Genomic_DNA"/>
</dbReference>
<reference evidence="2" key="2">
    <citation type="submission" date="2020-03" db="EMBL/GenBank/DDBJ databases">
        <title>The second near-complete assembly of the hexaploid bread wheat (Triticum aestivum) genome.</title>
        <authorList>
            <person name="Zimin A.V."/>
            <person name="Puiu D."/>
            <person name="Shumante A."/>
            <person name="Alonge M."/>
            <person name="Salzberg S.L."/>
        </authorList>
    </citation>
    <scope>NUCLEOTIDE SEQUENCE</scope>
    <source>
        <tissue evidence="2">Leaf</tissue>
    </source>
</reference>
<feature type="compositionally biased region" description="Basic and acidic residues" evidence="1">
    <location>
        <begin position="50"/>
        <end position="64"/>
    </location>
</feature>
<feature type="region of interest" description="Disordered" evidence="1">
    <location>
        <begin position="75"/>
        <end position="94"/>
    </location>
</feature>
<dbReference type="Proteomes" id="UP000815260">
    <property type="component" value="Chromosome 5D"/>
</dbReference>
<dbReference type="AlphaFoldDB" id="A0A9R1KZA5"/>
<sequence>RGGGGRVRWHRQGFRGLLQRGVLLHGAGGEGAAEQEERGAAPVRGGRQVRRGELGTHDGGRGEGDGVEGGVVYEAAADDQRGGEHDVPPHGRQL</sequence>